<comment type="similarity">
    <text evidence="1">Belongs to the palA/RIM20 family.</text>
</comment>
<reference evidence="4 5" key="1">
    <citation type="journal article" date="2016" name="BMC Genomics">
        <title>Comparative genomic and transcriptomic analyses of the Fuzhuan brick tea-fermentation fungus Aspergillus cristatus.</title>
        <authorList>
            <person name="Ge Y."/>
            <person name="Wang Y."/>
            <person name="Liu Y."/>
            <person name="Tan Y."/>
            <person name="Ren X."/>
            <person name="Zhang X."/>
            <person name="Hyde K.D."/>
            <person name="Liu Y."/>
            <person name="Liu Z."/>
        </authorList>
    </citation>
    <scope>NUCLEOTIDE SEQUENCE [LARGE SCALE GENOMIC DNA]</scope>
    <source>
        <strain evidence="4 5">GZAAS20.1005</strain>
    </source>
</reference>
<dbReference type="Proteomes" id="UP000094569">
    <property type="component" value="Unassembled WGS sequence"/>
</dbReference>
<comment type="caution">
    <text evidence="4">The sequence shown here is derived from an EMBL/GenBank/DDBJ whole genome shotgun (WGS) entry which is preliminary data.</text>
</comment>
<evidence type="ECO:0000313" key="4">
    <source>
        <dbReference type="EMBL" id="ODM22333.1"/>
    </source>
</evidence>
<dbReference type="Gene3D" id="1.20.140.50">
    <property type="entry name" value="alix/aip1 like domains"/>
    <property type="match status" value="1"/>
</dbReference>
<dbReference type="CDD" id="cd09236">
    <property type="entry name" value="V_AnPalA_UmRIM20_like"/>
    <property type="match status" value="1"/>
</dbReference>
<name>A0A1E3BMY5_ASPCR</name>
<evidence type="ECO:0000313" key="5">
    <source>
        <dbReference type="Proteomes" id="UP000094569"/>
    </source>
</evidence>
<sequence length="868" mass="97361">MAANILQLPFRRSHSVSLSNAITQYISSKYDQRPDMFAEDLLIIDRLRTEAINVQEPHVTGISRLVTYAAQLKWLSGKFPIDVGVEFPWYPAFGLNTSRPTSQNNLRFELANILFNLAALYSQLAFNVNRTTSEGLKQACNYFCQSAGVLTHLRTDILSDLRTSPPEDMDDMTVQSLEQLLLAQAQECFWQKAVKDGLKDASIARLAAKVSDFYADAGDFAVKSNAISPEWIHHTTAKHHHFAAAAQYRQSLDCLEKRKYGEEVARLRDSVTCINEALKESRWINRVVLGDLNGLKNRVTEDLKRAEKDNDVIYLNPVPPKSELKAIDRASMVAAKAPSQVTDAIAMLGDNGPLGQPLFSKLVPYAVHIAASIYSDRRDRLINDTIIMELESMTDNIRDLLSSLNLPGSLQALEKPLGLPPTLVSHAEEMRQQGGLHELRKSLEDTSKVKTNDKAVFQEAVELLQAEKAEDEASRRKYGTDRWSREPSEKAAPKIYATSNDINGYFASAQNSDNLVERKVKDSEAIFRVLTGTNRDLEHYVPSSRRAAIPPELEQETIRLRGCLSEVSRLENRRKRRVLTLKDKARSDDISQSLVRETARLEREFPMQTIQASQFEDLFEEKLHLYDSDKQMVEQEQHDQDQIAAQVREANRAFTNAQHGDASSKAREKALQELENGYLKYKEIISNIEVGRKFYNDLAKHVGRFRDDCKSFVQQRRMEASQIEAEISSVAAMASLNISQPHFRQQPANHPSAYSQPQSQPRVQPKPQPQPQLQPQPKPVVQPQAPAPSPPQPQPQPVQVQPVQPQPRPSVTGEPLQAPQPTRAVPPPSVPAPGIWSPEMGIRFGGSPAGRGQGQPGPWNPNQGIRFS</sequence>
<feature type="compositionally biased region" description="Polar residues" evidence="2">
    <location>
        <begin position="743"/>
        <end position="755"/>
    </location>
</feature>
<dbReference type="PROSITE" id="PS51180">
    <property type="entry name" value="BRO1"/>
    <property type="match status" value="1"/>
</dbReference>
<evidence type="ECO:0000256" key="2">
    <source>
        <dbReference type="SAM" id="MobiDB-lite"/>
    </source>
</evidence>
<protein>
    <submittedName>
        <fullName evidence="4">pH-response regulator protein palA</fullName>
    </submittedName>
</protein>
<dbReference type="Pfam" id="PF13949">
    <property type="entry name" value="ALIX_LYPXL_bnd"/>
    <property type="match status" value="1"/>
</dbReference>
<feature type="domain" description="BRO1" evidence="3">
    <location>
        <begin position="4"/>
        <end position="397"/>
    </location>
</feature>
<dbReference type="VEuPathDB" id="FungiDB:SI65_03179"/>
<evidence type="ECO:0000256" key="1">
    <source>
        <dbReference type="ARBA" id="ARBA00038154"/>
    </source>
</evidence>
<dbReference type="GO" id="GO:0005768">
    <property type="term" value="C:endosome"/>
    <property type="evidence" value="ECO:0007669"/>
    <property type="project" value="TreeGrafter"/>
</dbReference>
<feature type="compositionally biased region" description="Pro residues" evidence="2">
    <location>
        <begin position="764"/>
        <end position="796"/>
    </location>
</feature>
<feature type="compositionally biased region" description="Gly residues" evidence="2">
    <location>
        <begin position="843"/>
        <end position="855"/>
    </location>
</feature>
<dbReference type="AlphaFoldDB" id="A0A1E3BMY5"/>
<dbReference type="CDD" id="cd09241">
    <property type="entry name" value="BRO1_ScRim20-like"/>
    <property type="match status" value="1"/>
</dbReference>
<organism evidence="4 5">
    <name type="scientific">Aspergillus cristatus</name>
    <name type="common">Chinese Fuzhuan brick tea-fermentation fungus</name>
    <name type="synonym">Eurotium cristatum</name>
    <dbReference type="NCBI Taxonomy" id="573508"/>
    <lineage>
        <taxon>Eukaryota</taxon>
        <taxon>Fungi</taxon>
        <taxon>Dikarya</taxon>
        <taxon>Ascomycota</taxon>
        <taxon>Pezizomycotina</taxon>
        <taxon>Eurotiomycetes</taxon>
        <taxon>Eurotiomycetidae</taxon>
        <taxon>Eurotiales</taxon>
        <taxon>Aspergillaceae</taxon>
        <taxon>Aspergillus</taxon>
        <taxon>Aspergillus subgen. Aspergillus</taxon>
    </lineage>
</organism>
<dbReference type="SMART" id="SM01041">
    <property type="entry name" value="BRO1"/>
    <property type="match status" value="1"/>
</dbReference>
<dbReference type="STRING" id="573508.A0A1E3BMY5"/>
<proteinExistence type="inferred from homology"/>
<keyword evidence="5" id="KW-1185">Reference proteome</keyword>
<feature type="region of interest" description="Disordered" evidence="2">
    <location>
        <begin position="468"/>
        <end position="490"/>
    </location>
</feature>
<dbReference type="InterPro" id="IPR038499">
    <property type="entry name" value="BRO1_sf"/>
</dbReference>
<dbReference type="InterPro" id="IPR025304">
    <property type="entry name" value="ALIX_V_dom"/>
</dbReference>
<accession>A0A1E3BMY5</accession>
<dbReference type="Pfam" id="PF03097">
    <property type="entry name" value="BRO1"/>
    <property type="match status" value="1"/>
</dbReference>
<feature type="region of interest" description="Disordered" evidence="2">
    <location>
        <begin position="743"/>
        <end position="868"/>
    </location>
</feature>
<evidence type="ECO:0000259" key="3">
    <source>
        <dbReference type="PROSITE" id="PS51180"/>
    </source>
</evidence>
<dbReference type="OrthoDB" id="64867at2759"/>
<dbReference type="PANTHER" id="PTHR23030:SF39">
    <property type="entry name" value="PROGRAMMED CELL DEATH 6-INTERACTING PROTEIN"/>
    <property type="match status" value="1"/>
</dbReference>
<dbReference type="Gene3D" id="1.25.40.280">
    <property type="entry name" value="alix/aip1 like domains"/>
    <property type="match status" value="1"/>
</dbReference>
<gene>
    <name evidence="4" type="ORF">SI65_03179</name>
</gene>
<dbReference type="EMBL" id="JXNT01000002">
    <property type="protein sequence ID" value="ODM22333.1"/>
    <property type="molecule type" value="Genomic_DNA"/>
</dbReference>
<dbReference type="Gene3D" id="1.20.120.560">
    <property type="entry name" value="alix/aip1 in complex with the ypdl late domain"/>
    <property type="match status" value="1"/>
</dbReference>
<dbReference type="InterPro" id="IPR004328">
    <property type="entry name" value="BRO1_dom"/>
</dbReference>
<dbReference type="PANTHER" id="PTHR23030">
    <property type="entry name" value="PCD6 INTERACTING PROTEIN-RELATED"/>
    <property type="match status" value="1"/>
</dbReference>